<evidence type="ECO:0000256" key="2">
    <source>
        <dbReference type="ARBA" id="ARBA00022840"/>
    </source>
</evidence>
<dbReference type="RefSeq" id="WP_342827925.1">
    <property type="nucleotide sequence ID" value="NZ_JBANDC010000001.1"/>
</dbReference>
<comment type="caution">
    <text evidence="7">The sequence shown here is derived from an EMBL/GenBank/DDBJ whole genome shotgun (WGS) entry which is preliminary data.</text>
</comment>
<dbReference type="InterPro" id="IPR002078">
    <property type="entry name" value="Sigma_54_int"/>
</dbReference>
<dbReference type="SUPFAM" id="SSF52540">
    <property type="entry name" value="P-loop containing nucleoside triphosphate hydrolases"/>
    <property type="match status" value="1"/>
</dbReference>
<evidence type="ECO:0000256" key="3">
    <source>
        <dbReference type="ARBA" id="ARBA00023015"/>
    </source>
</evidence>
<dbReference type="InterPro" id="IPR003593">
    <property type="entry name" value="AAA+_ATPase"/>
</dbReference>
<gene>
    <name evidence="7" type="ORF">V8G57_01670</name>
</gene>
<keyword evidence="4" id="KW-0238">DNA-binding</keyword>
<evidence type="ECO:0000256" key="4">
    <source>
        <dbReference type="ARBA" id="ARBA00023125"/>
    </source>
</evidence>
<sequence length="525" mass="56330">MTLAPHSFTFAHSGYFWMAMINSDFTIPSPSLSTGTQTDAPLLALSVAWHPDAMRIGEQFLWADPSAPLELSRFMPLFRRAGGEGGGLAYGGISRTPLRITQGHGGIIIEPSGNTHMVLEINGADISETTFLSHEQIAAGAVLSLGRTVLLCLHWMRCLPKDNPVDGWLGIGSAAIATRDQIRQVAGTDVSVLLLGETGTGKEVAARGIHGLSRRAEARLVSVNMAALNESLAAADLFGASRGAYTGAQTARSGLFAEAQDATLFLDEVGNTPMAVQPMLLRVLETGDYRPLGASRDVRSSARLIAATDQNLYAAGFNQALLRRLGSFTIHLPPLRTRREDIGMLIAHLLASSKLSTGGELQLPASLIVQFILYDWPGNVRQLAHATNRLLLTPPGEQLPDFYSLVDARPDATRFSASGSAPSSVAGANASAASGRRRLADLTEAEILAAMEKSDWYIQGAALALGISRPSMYKLLEAHPQIRNLDCISQEEIRLAMVDCGGDVERCASRLKTPAEPLRRHLRLL</sequence>
<dbReference type="SMART" id="SM00382">
    <property type="entry name" value="AAA"/>
    <property type="match status" value="1"/>
</dbReference>
<dbReference type="Pfam" id="PF25601">
    <property type="entry name" value="AAA_lid_14"/>
    <property type="match status" value="1"/>
</dbReference>
<dbReference type="InterPro" id="IPR025944">
    <property type="entry name" value="Sigma_54_int_dom_CS"/>
</dbReference>
<dbReference type="CDD" id="cd00009">
    <property type="entry name" value="AAA"/>
    <property type="match status" value="1"/>
</dbReference>
<dbReference type="PROSITE" id="PS50045">
    <property type="entry name" value="SIGMA54_INTERACT_4"/>
    <property type="match status" value="1"/>
</dbReference>
<keyword evidence="8" id="KW-1185">Reference proteome</keyword>
<reference evidence="7 8" key="1">
    <citation type="submission" date="2024-02" db="EMBL/GenBank/DDBJ databases">
        <title>Draft genome sequence of Collimonas sp. strain H4R21, an effective mineral-weathering bacterial strain isolated from the beech rhizosphere.</title>
        <authorList>
            <person name="Morin E."/>
            <person name="Uroz S."/>
            <person name="Leveau J.H.J."/>
            <person name="Kumar R."/>
            <person name="Rey M.W."/>
            <person name="Pham J."/>
        </authorList>
    </citation>
    <scope>NUCLEOTIDE SEQUENCE [LARGE SCALE GENOMIC DNA]</scope>
    <source>
        <strain evidence="7 8">H4R21</strain>
    </source>
</reference>
<dbReference type="InterPro" id="IPR027417">
    <property type="entry name" value="P-loop_NTPase"/>
</dbReference>
<dbReference type="PANTHER" id="PTHR32071">
    <property type="entry name" value="TRANSCRIPTIONAL REGULATORY PROTEIN"/>
    <property type="match status" value="1"/>
</dbReference>
<keyword evidence="1" id="KW-0547">Nucleotide-binding</keyword>
<dbReference type="Gene3D" id="1.10.8.60">
    <property type="match status" value="1"/>
</dbReference>
<dbReference type="Gene3D" id="1.10.10.60">
    <property type="entry name" value="Homeodomain-like"/>
    <property type="match status" value="1"/>
</dbReference>
<accession>A0ABU9PQ22</accession>
<dbReference type="EMBL" id="JBANDC010000001">
    <property type="protein sequence ID" value="MEM4986087.1"/>
    <property type="molecule type" value="Genomic_DNA"/>
</dbReference>
<dbReference type="PROSITE" id="PS00688">
    <property type="entry name" value="SIGMA54_INTERACT_3"/>
    <property type="match status" value="1"/>
</dbReference>
<evidence type="ECO:0000256" key="5">
    <source>
        <dbReference type="ARBA" id="ARBA00023163"/>
    </source>
</evidence>
<dbReference type="Pfam" id="PF00158">
    <property type="entry name" value="Sigma54_activat"/>
    <property type="match status" value="1"/>
</dbReference>
<proteinExistence type="predicted"/>
<organism evidence="7 8">
    <name type="scientific">Collimonas rhizosphaerae</name>
    <dbReference type="NCBI Taxonomy" id="3126357"/>
    <lineage>
        <taxon>Bacteria</taxon>
        <taxon>Pseudomonadati</taxon>
        <taxon>Pseudomonadota</taxon>
        <taxon>Betaproteobacteria</taxon>
        <taxon>Burkholderiales</taxon>
        <taxon>Oxalobacteraceae</taxon>
        <taxon>Collimonas</taxon>
    </lineage>
</organism>
<dbReference type="InterPro" id="IPR058031">
    <property type="entry name" value="AAA_lid_NorR"/>
</dbReference>
<keyword evidence="3" id="KW-0805">Transcription regulation</keyword>
<evidence type="ECO:0000313" key="8">
    <source>
        <dbReference type="Proteomes" id="UP001495910"/>
    </source>
</evidence>
<evidence type="ECO:0000313" key="7">
    <source>
        <dbReference type="EMBL" id="MEM4986087.1"/>
    </source>
</evidence>
<feature type="domain" description="Sigma-54 factor interaction" evidence="6">
    <location>
        <begin position="168"/>
        <end position="392"/>
    </location>
</feature>
<evidence type="ECO:0000256" key="1">
    <source>
        <dbReference type="ARBA" id="ARBA00022741"/>
    </source>
</evidence>
<protein>
    <submittedName>
        <fullName evidence="7">Sigma 54-interacting transcriptional regulator</fullName>
    </submittedName>
</protein>
<evidence type="ECO:0000259" key="6">
    <source>
        <dbReference type="PROSITE" id="PS50045"/>
    </source>
</evidence>
<name>A0ABU9PQ22_9BURK</name>
<keyword evidence="5" id="KW-0804">Transcription</keyword>
<keyword evidence="2" id="KW-0067">ATP-binding</keyword>
<dbReference type="Gene3D" id="3.40.50.300">
    <property type="entry name" value="P-loop containing nucleotide triphosphate hydrolases"/>
    <property type="match status" value="1"/>
</dbReference>
<dbReference type="Proteomes" id="UP001495910">
    <property type="component" value="Unassembled WGS sequence"/>
</dbReference>
<dbReference type="PANTHER" id="PTHR32071:SF117">
    <property type="entry name" value="PTS-DEPENDENT DIHYDROXYACETONE KINASE OPERON REGULATORY PROTEIN-RELATED"/>
    <property type="match status" value="1"/>
</dbReference>